<dbReference type="InterPro" id="IPR000092">
    <property type="entry name" value="Polyprenyl_synt"/>
</dbReference>
<name>A0A3B0VL92_9ZZZZ</name>
<dbReference type="Pfam" id="PF00348">
    <property type="entry name" value="polyprenyl_synt"/>
    <property type="match status" value="1"/>
</dbReference>
<keyword evidence="5" id="KW-0414">Isoprene biosynthesis</keyword>
<evidence type="ECO:0000256" key="3">
    <source>
        <dbReference type="ARBA" id="ARBA00022723"/>
    </source>
</evidence>
<dbReference type="GO" id="GO:0046872">
    <property type="term" value="F:metal ion binding"/>
    <property type="evidence" value="ECO:0007669"/>
    <property type="project" value="UniProtKB-KW"/>
</dbReference>
<feature type="non-terminal residue" evidence="6">
    <location>
        <position position="206"/>
    </location>
</feature>
<gene>
    <name evidence="6" type="ORF">MNBD_GAMMA01-37</name>
</gene>
<dbReference type="EMBL" id="UOEW01000009">
    <property type="protein sequence ID" value="VAW32896.1"/>
    <property type="molecule type" value="Genomic_DNA"/>
</dbReference>
<proteinExistence type="predicted"/>
<dbReference type="InterPro" id="IPR008949">
    <property type="entry name" value="Isoprenoid_synthase_dom_sf"/>
</dbReference>
<dbReference type="EC" id="2.5.1.10" evidence="6"/>
<dbReference type="Gene3D" id="1.10.600.10">
    <property type="entry name" value="Farnesyl Diphosphate Synthase"/>
    <property type="match status" value="1"/>
</dbReference>
<evidence type="ECO:0000256" key="2">
    <source>
        <dbReference type="ARBA" id="ARBA00022679"/>
    </source>
</evidence>
<dbReference type="GO" id="GO:0008299">
    <property type="term" value="P:isoprenoid biosynthetic process"/>
    <property type="evidence" value="ECO:0007669"/>
    <property type="project" value="UniProtKB-KW"/>
</dbReference>
<dbReference type="GO" id="GO:0004337">
    <property type="term" value="F:(2E,6E)-farnesyl diphosphate synthase activity"/>
    <property type="evidence" value="ECO:0007669"/>
    <property type="project" value="UniProtKB-EC"/>
</dbReference>
<sequence length="206" mass="22653">MLKNNHFESQTWQYQQRINSFLEDFLQQNYSQSNRLVEALSYSLLSGGKRIRPLLSYATAQALEVDLQQADYIAASVEMIHAYSLIHDDLPAMDDDVTRRGKPACHVQFGDATAILAGDALQAMAFEVLSQIEVNPAVTVKLIQKLSCSCGALGMAGGQSLDLASENKLLDKLAMDNIHQLKTGALISASIEMIGLLFTGFKNEQK</sequence>
<reference evidence="6" key="1">
    <citation type="submission" date="2018-06" db="EMBL/GenBank/DDBJ databases">
        <authorList>
            <person name="Zhirakovskaya E."/>
        </authorList>
    </citation>
    <scope>NUCLEOTIDE SEQUENCE</scope>
</reference>
<evidence type="ECO:0000313" key="6">
    <source>
        <dbReference type="EMBL" id="VAW32896.1"/>
    </source>
</evidence>
<evidence type="ECO:0000256" key="4">
    <source>
        <dbReference type="ARBA" id="ARBA00022842"/>
    </source>
</evidence>
<dbReference type="PANTHER" id="PTHR43281:SF1">
    <property type="entry name" value="FARNESYL DIPHOSPHATE SYNTHASE"/>
    <property type="match status" value="1"/>
</dbReference>
<keyword evidence="3" id="KW-0479">Metal-binding</keyword>
<keyword evidence="4" id="KW-0460">Magnesium</keyword>
<keyword evidence="2 6" id="KW-0808">Transferase</keyword>
<organism evidence="6">
    <name type="scientific">hydrothermal vent metagenome</name>
    <dbReference type="NCBI Taxonomy" id="652676"/>
    <lineage>
        <taxon>unclassified sequences</taxon>
        <taxon>metagenomes</taxon>
        <taxon>ecological metagenomes</taxon>
    </lineage>
</organism>
<accession>A0A3B0VL92</accession>
<comment type="cofactor">
    <cofactor evidence="1">
        <name>Mg(2+)</name>
        <dbReference type="ChEBI" id="CHEBI:18420"/>
    </cofactor>
</comment>
<protein>
    <submittedName>
        <fullName evidence="6">(2E,6E)-farnesyl diphosphate synthase</fullName>
        <ecNumber evidence="6">2.5.1.10</ecNumber>
    </submittedName>
</protein>
<dbReference type="PANTHER" id="PTHR43281">
    <property type="entry name" value="FARNESYL DIPHOSPHATE SYNTHASE"/>
    <property type="match status" value="1"/>
</dbReference>
<dbReference type="AlphaFoldDB" id="A0A3B0VL92"/>
<dbReference type="SUPFAM" id="SSF48576">
    <property type="entry name" value="Terpenoid synthases"/>
    <property type="match status" value="1"/>
</dbReference>
<evidence type="ECO:0000256" key="1">
    <source>
        <dbReference type="ARBA" id="ARBA00001946"/>
    </source>
</evidence>
<evidence type="ECO:0000256" key="5">
    <source>
        <dbReference type="ARBA" id="ARBA00023229"/>
    </source>
</evidence>
<dbReference type="PROSITE" id="PS00723">
    <property type="entry name" value="POLYPRENYL_SYNTHASE_1"/>
    <property type="match status" value="1"/>
</dbReference>
<dbReference type="InterPro" id="IPR033749">
    <property type="entry name" value="Polyprenyl_synt_CS"/>
</dbReference>